<dbReference type="PANTHER" id="PTHR32347">
    <property type="entry name" value="EFFLUX SYSTEM COMPONENT YKNX-RELATED"/>
    <property type="match status" value="1"/>
</dbReference>
<comment type="subcellular location">
    <subcellularLocation>
        <location evidence="1">Cell envelope</location>
    </subcellularLocation>
</comment>
<keyword evidence="2 3" id="KW-0175">Coiled coil</keyword>
<feature type="signal peptide" evidence="4">
    <location>
        <begin position="1"/>
        <end position="22"/>
    </location>
</feature>
<evidence type="ECO:0000256" key="4">
    <source>
        <dbReference type="SAM" id="SignalP"/>
    </source>
</evidence>
<evidence type="ECO:0000313" key="6">
    <source>
        <dbReference type="Proteomes" id="UP000199527"/>
    </source>
</evidence>
<keyword evidence="4" id="KW-0732">Signal</keyword>
<dbReference type="PANTHER" id="PTHR32347:SF23">
    <property type="entry name" value="BLL5650 PROTEIN"/>
    <property type="match status" value="1"/>
</dbReference>
<dbReference type="AlphaFoldDB" id="A0A1G8TTQ4"/>
<evidence type="ECO:0000256" key="2">
    <source>
        <dbReference type="ARBA" id="ARBA00023054"/>
    </source>
</evidence>
<dbReference type="RefSeq" id="WP_143026614.1">
    <property type="nucleotide sequence ID" value="NZ_FNEM01000008.1"/>
</dbReference>
<evidence type="ECO:0000256" key="1">
    <source>
        <dbReference type="ARBA" id="ARBA00004196"/>
    </source>
</evidence>
<proteinExistence type="predicted"/>
<feature type="chain" id="PRO_5011626753" evidence="4">
    <location>
        <begin position="23"/>
        <end position="320"/>
    </location>
</feature>
<organism evidence="5 6">
    <name type="scientific">Ferrimonas sediminum</name>
    <dbReference type="NCBI Taxonomy" id="718193"/>
    <lineage>
        <taxon>Bacteria</taxon>
        <taxon>Pseudomonadati</taxon>
        <taxon>Pseudomonadota</taxon>
        <taxon>Gammaproteobacteria</taxon>
        <taxon>Alteromonadales</taxon>
        <taxon>Ferrimonadaceae</taxon>
        <taxon>Ferrimonas</taxon>
    </lineage>
</organism>
<dbReference type="Gene3D" id="2.40.30.170">
    <property type="match status" value="1"/>
</dbReference>
<dbReference type="OrthoDB" id="9156101at2"/>
<evidence type="ECO:0000256" key="3">
    <source>
        <dbReference type="SAM" id="Coils"/>
    </source>
</evidence>
<dbReference type="InterPro" id="IPR050465">
    <property type="entry name" value="UPF0194_transport"/>
</dbReference>
<accession>A0A1G8TTQ4</accession>
<gene>
    <name evidence="5" type="ORF">SAMN04488540_10868</name>
</gene>
<protein>
    <submittedName>
        <fullName evidence="5">HlyD family secretion protein</fullName>
    </submittedName>
</protein>
<reference evidence="6" key="1">
    <citation type="submission" date="2016-10" db="EMBL/GenBank/DDBJ databases">
        <authorList>
            <person name="Varghese N."/>
            <person name="Submissions S."/>
        </authorList>
    </citation>
    <scope>NUCLEOTIDE SEQUENCE [LARGE SCALE GENOMIC DNA]</scope>
    <source>
        <strain evidence="6">DSM 23317</strain>
    </source>
</reference>
<name>A0A1G8TTQ4_9GAMM</name>
<sequence>MMRLSALLLALMAAPAPLQAQAQTLLLTGEVSSSQAQSLTVPRAGRAWRYQIQWMAAEGEMVRAGDPVVVFDKSGVSGQIDQFQAALIRVEAAVQAKQVELKQQRLQAEFEVTEKQLLMEKAQLDAEVPADFQSPKEYADKQFELMKAGAELAKSKRALAEVERASVEEMRKLTIDRDKAQLELGNAERLMNNLELTARHDGPMIYARRSSDGVKTEVGDTVQVGAQVATIPGVDGLQVQAWANEVDIDRVQVGMPVRLTLDAQPDRPLSGSVTKVALKAERRHGWGESNWFLVNVSLDNGEAVALVPGMSVLVALEVGL</sequence>
<dbReference type="GO" id="GO:0030313">
    <property type="term" value="C:cell envelope"/>
    <property type="evidence" value="ECO:0007669"/>
    <property type="project" value="UniProtKB-SubCell"/>
</dbReference>
<feature type="coiled-coil region" evidence="3">
    <location>
        <begin position="145"/>
        <end position="197"/>
    </location>
</feature>
<evidence type="ECO:0000313" key="5">
    <source>
        <dbReference type="EMBL" id="SDJ44315.1"/>
    </source>
</evidence>
<dbReference type="Proteomes" id="UP000199527">
    <property type="component" value="Unassembled WGS sequence"/>
</dbReference>
<dbReference type="EMBL" id="FNEM01000008">
    <property type="protein sequence ID" value="SDJ44315.1"/>
    <property type="molecule type" value="Genomic_DNA"/>
</dbReference>
<keyword evidence="6" id="KW-1185">Reference proteome</keyword>